<gene>
    <name evidence="3" type="ORF">P280DRAFT_97222</name>
</gene>
<keyword evidence="2" id="KW-0472">Membrane</keyword>
<dbReference type="AlphaFoldDB" id="A0A6A6RQE9"/>
<accession>A0A6A6RQE9</accession>
<protein>
    <submittedName>
        <fullName evidence="3">Uncharacterized protein</fullName>
    </submittedName>
</protein>
<name>A0A6A6RQE9_9PLEO</name>
<feature type="compositionally biased region" description="Basic and acidic residues" evidence="1">
    <location>
        <begin position="150"/>
        <end position="159"/>
    </location>
</feature>
<reference evidence="3" key="1">
    <citation type="journal article" date="2020" name="Stud. Mycol.">
        <title>101 Dothideomycetes genomes: a test case for predicting lifestyles and emergence of pathogens.</title>
        <authorList>
            <person name="Haridas S."/>
            <person name="Albert R."/>
            <person name="Binder M."/>
            <person name="Bloem J."/>
            <person name="Labutti K."/>
            <person name="Salamov A."/>
            <person name="Andreopoulos B."/>
            <person name="Baker S."/>
            <person name="Barry K."/>
            <person name="Bills G."/>
            <person name="Bluhm B."/>
            <person name="Cannon C."/>
            <person name="Castanera R."/>
            <person name="Culley D."/>
            <person name="Daum C."/>
            <person name="Ezra D."/>
            <person name="Gonzalez J."/>
            <person name="Henrissat B."/>
            <person name="Kuo A."/>
            <person name="Liang C."/>
            <person name="Lipzen A."/>
            <person name="Lutzoni F."/>
            <person name="Magnuson J."/>
            <person name="Mondo S."/>
            <person name="Nolan M."/>
            <person name="Ohm R."/>
            <person name="Pangilinan J."/>
            <person name="Park H.-J."/>
            <person name="Ramirez L."/>
            <person name="Alfaro M."/>
            <person name="Sun H."/>
            <person name="Tritt A."/>
            <person name="Yoshinaga Y."/>
            <person name="Zwiers L.-H."/>
            <person name="Turgeon B."/>
            <person name="Goodwin S."/>
            <person name="Spatafora J."/>
            <person name="Crous P."/>
            <person name="Grigoriev I."/>
        </authorList>
    </citation>
    <scope>NUCLEOTIDE SEQUENCE</scope>
    <source>
        <strain evidence="3">CBS 473.64</strain>
    </source>
</reference>
<organism evidence="3 4">
    <name type="scientific">Massarina eburnea CBS 473.64</name>
    <dbReference type="NCBI Taxonomy" id="1395130"/>
    <lineage>
        <taxon>Eukaryota</taxon>
        <taxon>Fungi</taxon>
        <taxon>Dikarya</taxon>
        <taxon>Ascomycota</taxon>
        <taxon>Pezizomycotina</taxon>
        <taxon>Dothideomycetes</taxon>
        <taxon>Pleosporomycetidae</taxon>
        <taxon>Pleosporales</taxon>
        <taxon>Massarineae</taxon>
        <taxon>Massarinaceae</taxon>
        <taxon>Massarina</taxon>
    </lineage>
</organism>
<keyword evidence="2" id="KW-1133">Transmembrane helix</keyword>
<evidence type="ECO:0000256" key="2">
    <source>
        <dbReference type="SAM" id="Phobius"/>
    </source>
</evidence>
<evidence type="ECO:0000256" key="1">
    <source>
        <dbReference type="SAM" id="MobiDB-lite"/>
    </source>
</evidence>
<proteinExistence type="predicted"/>
<keyword evidence="2" id="KW-0812">Transmembrane</keyword>
<dbReference type="EMBL" id="MU006792">
    <property type="protein sequence ID" value="KAF2637819.1"/>
    <property type="molecule type" value="Genomic_DNA"/>
</dbReference>
<feature type="transmembrane region" description="Helical" evidence="2">
    <location>
        <begin position="62"/>
        <end position="85"/>
    </location>
</feature>
<evidence type="ECO:0000313" key="4">
    <source>
        <dbReference type="Proteomes" id="UP000799753"/>
    </source>
</evidence>
<dbReference type="Proteomes" id="UP000799753">
    <property type="component" value="Unassembled WGS sequence"/>
</dbReference>
<feature type="region of interest" description="Disordered" evidence="1">
    <location>
        <begin position="136"/>
        <end position="166"/>
    </location>
</feature>
<sequence length="185" mass="20761">MPAVIFANDPTERIELVYGNTKHYLTASKVLPRQAPTSTLAAPAATTTHPINTAVQKPSQEVVGGVIVGCVTIFVLGLILCCCCYRRNSWGSTPSYINPHRPARSHRRVVREETRLPQRPVPARIRTSSKSEDILGFIQPPSVNRPARHKREDDPRDRNGINWTQVPRGTKLTVSHLWTQAERRQ</sequence>
<keyword evidence="4" id="KW-1185">Reference proteome</keyword>
<evidence type="ECO:0000313" key="3">
    <source>
        <dbReference type="EMBL" id="KAF2637819.1"/>
    </source>
</evidence>